<keyword evidence="3" id="KW-1185">Reference proteome</keyword>
<dbReference type="EMBL" id="MLCA01000001">
    <property type="protein sequence ID" value="MEE7489919.1"/>
    <property type="molecule type" value="Genomic_DNA"/>
</dbReference>
<comment type="caution">
    <text evidence="2">The sequence shown here is derived from an EMBL/GenBank/DDBJ whole genome shotgun (WGS) entry which is preliminary data.</text>
</comment>
<feature type="region of interest" description="Disordered" evidence="1">
    <location>
        <begin position="48"/>
        <end position="97"/>
    </location>
</feature>
<reference evidence="2 3" key="1">
    <citation type="journal article" date="2012" name="Genet. Mol. Biol.">
        <title>Analysis of 16S rRNA and mxaF genes revealing insights into Methylobacterium niche-specific plant association.</title>
        <authorList>
            <person name="Dourado M.N."/>
            <person name="Andreote F.D."/>
            <person name="Dini-Andreote F."/>
            <person name="Conti R."/>
            <person name="Araujo J.M."/>
            <person name="Araujo W.L."/>
        </authorList>
    </citation>
    <scope>NUCLEOTIDE SEQUENCE [LARGE SCALE GENOMIC DNA]</scope>
    <source>
        <strain evidence="2 3">TC3-10</strain>
    </source>
</reference>
<sequence>MGLTAFAVFVIPWVVLAVFLTRSPSVLRLGAAPAPWRYIPTHRELARADRRAMHPHDRRPSEAGLISGRDPHNRTEAPAGGALGTSVEPTEPDDKLS</sequence>
<proteinExistence type="predicted"/>
<name>A0ABU7TK83_9HYPH</name>
<gene>
    <name evidence="2" type="ORF">MOTC310_05320</name>
</gene>
<evidence type="ECO:0000256" key="1">
    <source>
        <dbReference type="SAM" id="MobiDB-lite"/>
    </source>
</evidence>
<accession>A0ABU7TK83</accession>
<evidence type="ECO:0000313" key="3">
    <source>
        <dbReference type="Proteomes" id="UP001355206"/>
    </source>
</evidence>
<dbReference type="RefSeq" id="WP_331301046.1">
    <property type="nucleotide sequence ID" value="NZ_MLCA01000001.1"/>
</dbReference>
<dbReference type="Proteomes" id="UP001355206">
    <property type="component" value="Unassembled WGS sequence"/>
</dbReference>
<evidence type="ECO:0000313" key="2">
    <source>
        <dbReference type="EMBL" id="MEE7489919.1"/>
    </source>
</evidence>
<protein>
    <submittedName>
        <fullName evidence="2">Uncharacterized protein</fullName>
    </submittedName>
</protein>
<organism evidence="2 3">
    <name type="scientific">Methylobacterium oryzae</name>
    <dbReference type="NCBI Taxonomy" id="334852"/>
    <lineage>
        <taxon>Bacteria</taxon>
        <taxon>Pseudomonadati</taxon>
        <taxon>Pseudomonadota</taxon>
        <taxon>Alphaproteobacteria</taxon>
        <taxon>Hyphomicrobiales</taxon>
        <taxon>Methylobacteriaceae</taxon>
        <taxon>Methylobacterium</taxon>
    </lineage>
</organism>
<feature type="compositionally biased region" description="Basic and acidic residues" evidence="1">
    <location>
        <begin position="48"/>
        <end position="61"/>
    </location>
</feature>